<dbReference type="Proteomes" id="UP000704529">
    <property type="component" value="Unassembled WGS sequence"/>
</dbReference>
<feature type="region of interest" description="Disordered" evidence="1">
    <location>
        <begin position="29"/>
        <end position="207"/>
    </location>
</feature>
<evidence type="ECO:0000256" key="1">
    <source>
        <dbReference type="SAM" id="MobiDB-lite"/>
    </source>
</evidence>
<sequence length="342" mass="40007">MNRHWMAALLAATAMVAGAMPSMASAQAIMMDRGPQGRPEGGPPRGGPGGPGGGPAGRVERSEGRPIFNNREAFPENRPAFRPDHPEAPRAPQPAPRFEQRDGGGRGDRWRPEPSPAPVPGEERSWGGNRGNWRDQSRPDPRPQPDPGPSGIRVDRQDRGPGSWRDDRRGQWQDQRRWQDRGQDRRQDWAQDRAREQDRRWRDDERRQRDDRDRWRRSFGDWRDQNDQAYGFGERRAWANQWNRGWRGDRRYDWMGWRSMNRGAYHLPRYYGPNGGYGYQRFSSGVILEPMFFGENYWLDDPYAYRLPPAYGSYRWVRYYNDAVLVDLRSGMVVDVVYDIFW</sequence>
<feature type="compositionally biased region" description="Basic and acidic residues" evidence="1">
    <location>
        <begin position="73"/>
        <end position="88"/>
    </location>
</feature>
<feature type="compositionally biased region" description="Gly residues" evidence="1">
    <location>
        <begin position="47"/>
        <end position="56"/>
    </location>
</feature>
<gene>
    <name evidence="3" type="ORF">GGQ89_001533</name>
    <name evidence="4" type="ORF">JYA60_09930</name>
</gene>
<reference evidence="4" key="2">
    <citation type="submission" date="2021-01" db="EMBL/GenBank/DDBJ databases">
        <title>Genome Sequencing of Type Strains.</title>
        <authorList>
            <person name="Lemaire J.F."/>
            <person name="Inderbitzin P."/>
            <person name="Collins S.B."/>
            <person name="Wespe N."/>
            <person name="Knight-Connoni V."/>
        </authorList>
    </citation>
    <scope>NUCLEOTIDE SEQUENCE</scope>
    <source>
        <strain evidence="4">DSM 14562</strain>
    </source>
</reference>
<dbReference type="EMBL" id="JAFHKU010000128">
    <property type="protein sequence ID" value="MBN3558545.1"/>
    <property type="molecule type" value="Genomic_DNA"/>
</dbReference>
<feature type="compositionally biased region" description="Basic and acidic residues" evidence="1">
    <location>
        <begin position="98"/>
        <end position="112"/>
    </location>
</feature>
<dbReference type="RefSeq" id="WP_184105303.1">
    <property type="nucleotide sequence ID" value="NZ_JACHNX010000004.1"/>
</dbReference>
<organism evidence="4 6">
    <name type="scientific">Sphingomonas yabuuchiae</name>
    <dbReference type="NCBI Taxonomy" id="172044"/>
    <lineage>
        <taxon>Bacteria</taxon>
        <taxon>Pseudomonadati</taxon>
        <taxon>Pseudomonadota</taxon>
        <taxon>Alphaproteobacteria</taxon>
        <taxon>Sphingomonadales</taxon>
        <taxon>Sphingomonadaceae</taxon>
        <taxon>Sphingomonas</taxon>
    </lineage>
</organism>
<feature type="signal peptide" evidence="2">
    <location>
        <begin position="1"/>
        <end position="19"/>
    </location>
</feature>
<protein>
    <submittedName>
        <fullName evidence="3">Ni/Co efflux regulator RcnB</fullName>
    </submittedName>
    <submittedName>
        <fullName evidence="4">RcnB family protein</fullName>
    </submittedName>
</protein>
<feature type="compositionally biased region" description="Basic and acidic residues" evidence="1">
    <location>
        <begin position="153"/>
        <end position="207"/>
    </location>
</feature>
<evidence type="ECO:0000313" key="5">
    <source>
        <dbReference type="Proteomes" id="UP000584663"/>
    </source>
</evidence>
<evidence type="ECO:0000313" key="6">
    <source>
        <dbReference type="Proteomes" id="UP000704529"/>
    </source>
</evidence>
<accession>A0AA40ZXY2</accession>
<dbReference type="EMBL" id="JACHNX010000004">
    <property type="protein sequence ID" value="MBB4609321.1"/>
    <property type="molecule type" value="Genomic_DNA"/>
</dbReference>
<dbReference type="AlphaFoldDB" id="A0AA40ZXY2"/>
<name>A0AA40ZXY2_9SPHN</name>
<dbReference type="Gene3D" id="3.10.450.160">
    <property type="entry name" value="inner membrane protein cigr"/>
    <property type="match status" value="1"/>
</dbReference>
<comment type="caution">
    <text evidence="4">The sequence shown here is derived from an EMBL/GenBank/DDBJ whole genome shotgun (WGS) entry which is preliminary data.</text>
</comment>
<proteinExistence type="predicted"/>
<feature type="chain" id="PRO_5041305093" evidence="2">
    <location>
        <begin position="20"/>
        <end position="342"/>
    </location>
</feature>
<feature type="compositionally biased region" description="Basic and acidic residues" evidence="1">
    <location>
        <begin position="132"/>
        <end position="143"/>
    </location>
</feature>
<reference evidence="3 5" key="1">
    <citation type="submission" date="2020-08" db="EMBL/GenBank/DDBJ databases">
        <title>Genomic Encyclopedia of Type Strains, Phase IV (KMG-IV): sequencing the most valuable type-strain genomes for metagenomic binning, comparative biology and taxonomic classification.</title>
        <authorList>
            <person name="Goeker M."/>
        </authorList>
    </citation>
    <scope>NUCLEOTIDE SEQUENCE [LARGE SCALE GENOMIC DNA]</scope>
    <source>
        <strain evidence="3 5">DSM 14562</strain>
    </source>
</reference>
<dbReference type="Pfam" id="PF11776">
    <property type="entry name" value="RcnB"/>
    <property type="match status" value="1"/>
</dbReference>
<evidence type="ECO:0000313" key="4">
    <source>
        <dbReference type="EMBL" id="MBN3558545.1"/>
    </source>
</evidence>
<dbReference type="InterPro" id="IPR024572">
    <property type="entry name" value="RcnB"/>
</dbReference>
<keyword evidence="5" id="KW-1185">Reference proteome</keyword>
<dbReference type="Proteomes" id="UP000584663">
    <property type="component" value="Unassembled WGS sequence"/>
</dbReference>
<evidence type="ECO:0000256" key="2">
    <source>
        <dbReference type="SAM" id="SignalP"/>
    </source>
</evidence>
<evidence type="ECO:0000313" key="3">
    <source>
        <dbReference type="EMBL" id="MBB4609321.1"/>
    </source>
</evidence>
<keyword evidence="2" id="KW-0732">Signal</keyword>